<dbReference type="AlphaFoldDB" id="E3CYF2"/>
<accession>E3CYF2</accession>
<dbReference type="InterPro" id="IPR025997">
    <property type="entry name" value="SBP_2_dom"/>
</dbReference>
<dbReference type="Proteomes" id="UP000005096">
    <property type="component" value="Chromosome"/>
</dbReference>
<dbReference type="eggNOG" id="COG1879">
    <property type="taxonomic scope" value="Bacteria"/>
</dbReference>
<dbReference type="InterPro" id="IPR028082">
    <property type="entry name" value="Peripla_BP_I"/>
</dbReference>
<evidence type="ECO:0000256" key="2">
    <source>
        <dbReference type="ARBA" id="ARBA00007639"/>
    </source>
</evidence>
<dbReference type="Pfam" id="PF13407">
    <property type="entry name" value="Peripla_BP_4"/>
    <property type="match status" value="1"/>
</dbReference>
<dbReference type="PANTHER" id="PTHR46847:SF2">
    <property type="entry name" value="ABC TRANSPORTER SUGAR-BINDING PROTEIN"/>
    <property type="match status" value="1"/>
</dbReference>
<evidence type="ECO:0000256" key="1">
    <source>
        <dbReference type="ARBA" id="ARBA00004196"/>
    </source>
</evidence>
<dbReference type="STRING" id="584708.Apau_2123"/>
<comment type="similarity">
    <text evidence="2">Belongs to the bacterial solute-binding protein 2 family.</text>
</comment>
<proteinExistence type="inferred from homology"/>
<dbReference type="PaxDb" id="584708-Apau_2123"/>
<organism evidence="6 7">
    <name type="scientific">Aminomonas paucivorans DSM 12260</name>
    <dbReference type="NCBI Taxonomy" id="584708"/>
    <lineage>
        <taxon>Bacteria</taxon>
        <taxon>Thermotogati</taxon>
        <taxon>Synergistota</taxon>
        <taxon>Synergistia</taxon>
        <taxon>Synergistales</taxon>
        <taxon>Synergistaceae</taxon>
        <taxon>Aminomonas</taxon>
    </lineage>
</organism>
<comment type="subcellular location">
    <subcellularLocation>
        <location evidence="1">Cell envelope</location>
    </subcellularLocation>
</comment>
<evidence type="ECO:0000259" key="5">
    <source>
        <dbReference type="Pfam" id="PF13407"/>
    </source>
</evidence>
<reference evidence="6 7" key="1">
    <citation type="journal article" date="2010" name="Stand. Genomic Sci.">
        <title>Non-contiguous finished genome sequence of Aminomonas paucivorans type strain (GLU-3).</title>
        <authorList>
            <person name="Pitluck S."/>
            <person name="Yasawong M."/>
            <person name="Held B."/>
            <person name="Lapidus A."/>
            <person name="Nolan M."/>
            <person name="Copeland A."/>
            <person name="Lucas S."/>
            <person name="Del Rio T.G."/>
            <person name="Tice H."/>
            <person name="Cheng J.F."/>
            <person name="Chertkov O."/>
            <person name="Goodwin L."/>
            <person name="Tapia R."/>
            <person name="Han C."/>
            <person name="Liolios K."/>
            <person name="Ivanova N."/>
            <person name="Mavromatis K."/>
            <person name="Ovchinnikova G."/>
            <person name="Pati A."/>
            <person name="Chen A."/>
            <person name="Palaniappan K."/>
            <person name="Land M."/>
            <person name="Hauser L."/>
            <person name="Chang Y.J."/>
            <person name="Jeffries C.D."/>
            <person name="Pukall R."/>
            <person name="Spring S."/>
            <person name="Rohde M."/>
            <person name="Sikorski J."/>
            <person name="Goker M."/>
            <person name="Woyke T."/>
            <person name="Bristow J."/>
            <person name="Eisen J.A."/>
            <person name="Markowitz V."/>
            <person name="Hugenholtz P."/>
            <person name="Kyrpides N.C."/>
            <person name="Klenk H.P."/>
        </authorList>
    </citation>
    <scope>NUCLEOTIDE SEQUENCE [LARGE SCALE GENOMIC DNA]</scope>
    <source>
        <strain evidence="6 7">DSM 12260</strain>
    </source>
</reference>
<feature type="domain" description="Periplasmic binding protein" evidence="5">
    <location>
        <begin position="41"/>
        <end position="295"/>
    </location>
</feature>
<evidence type="ECO:0000313" key="7">
    <source>
        <dbReference type="Proteomes" id="UP000005096"/>
    </source>
</evidence>
<dbReference type="PANTHER" id="PTHR46847">
    <property type="entry name" value="D-ALLOSE-BINDING PERIPLASMIC PROTEIN-RELATED"/>
    <property type="match status" value="1"/>
</dbReference>
<dbReference type="EMBL" id="CM001022">
    <property type="protein sequence ID" value="EFQ24534.1"/>
    <property type="molecule type" value="Genomic_DNA"/>
</dbReference>
<keyword evidence="3 4" id="KW-0732">Signal</keyword>
<keyword evidence="7" id="KW-1185">Reference proteome</keyword>
<evidence type="ECO:0000256" key="4">
    <source>
        <dbReference type="SAM" id="SignalP"/>
    </source>
</evidence>
<sequence length="328" mass="34831">MIKRFLGILAVLLLTAGAAVAAPLPPSGKGMKVWFDGGGAAGEPYTTIVVNGAKQAAADLGVDLTVVYSDWNAEKMLENFKHGLAAKPTGYVVMGHPGDKAYGPLVDEAFKKGMIVTAVDTELPGLQAKYQARGFGYVGPDGWKQGEDMAKEILRRKAFKPGDKAFVWGLKRLESRGRRARAMLEVFKKAGLKVDYLEISDEINKDASLGAPVLTGYLAANKDCKLIVVDHGALTGQMQNFLRAAKLKPGQVYATGFSLNPATAASIESGYLNLVSEAQPYLMGYLGVLQIVQTAKYGFGGLTVDTGGGYVSQENIAAVAPLAKKGIR</sequence>
<feature type="signal peptide" evidence="4">
    <location>
        <begin position="1"/>
        <end position="21"/>
    </location>
</feature>
<name>E3CYF2_9BACT</name>
<dbReference type="CDD" id="cd19966">
    <property type="entry name" value="PBP1_ABC_sugar_binding-like"/>
    <property type="match status" value="1"/>
</dbReference>
<gene>
    <name evidence="6" type="ORF">Apau_2123</name>
</gene>
<evidence type="ECO:0000256" key="3">
    <source>
        <dbReference type="ARBA" id="ARBA00022729"/>
    </source>
</evidence>
<dbReference type="GO" id="GO:0030313">
    <property type="term" value="C:cell envelope"/>
    <property type="evidence" value="ECO:0007669"/>
    <property type="project" value="UniProtKB-SubCell"/>
</dbReference>
<dbReference type="Gene3D" id="3.40.50.2300">
    <property type="match status" value="2"/>
</dbReference>
<dbReference type="HOGENOM" id="CLU_037628_3_5_0"/>
<feature type="chain" id="PRO_5003167460" evidence="4">
    <location>
        <begin position="22"/>
        <end position="328"/>
    </location>
</feature>
<dbReference type="RefSeq" id="WP_006301775.1">
    <property type="nucleotide sequence ID" value="NZ_CM001022.1"/>
</dbReference>
<dbReference type="GO" id="GO:0030246">
    <property type="term" value="F:carbohydrate binding"/>
    <property type="evidence" value="ECO:0007669"/>
    <property type="project" value="UniProtKB-ARBA"/>
</dbReference>
<protein>
    <submittedName>
        <fullName evidence="6">Monosaccharide ABC transporter substrate-binding protein, CUT2 family</fullName>
    </submittedName>
</protein>
<dbReference type="SUPFAM" id="SSF53822">
    <property type="entry name" value="Periplasmic binding protein-like I"/>
    <property type="match status" value="1"/>
</dbReference>
<evidence type="ECO:0000313" key="6">
    <source>
        <dbReference type="EMBL" id="EFQ24534.1"/>
    </source>
</evidence>